<organism evidence="4">
    <name type="scientific">Xenopsylla cheopis</name>
    <name type="common">Oriental rat flea</name>
    <name type="synonym">Pulex cheopis</name>
    <dbReference type="NCBI Taxonomy" id="163159"/>
    <lineage>
        <taxon>Eukaryota</taxon>
        <taxon>Metazoa</taxon>
        <taxon>Ecdysozoa</taxon>
        <taxon>Arthropoda</taxon>
        <taxon>Hexapoda</taxon>
        <taxon>Insecta</taxon>
        <taxon>Pterygota</taxon>
        <taxon>Neoptera</taxon>
        <taxon>Endopterygota</taxon>
        <taxon>Siphonaptera</taxon>
        <taxon>Pulicidae</taxon>
        <taxon>Xenopsyllinae</taxon>
        <taxon>Xenopsylla</taxon>
    </lineage>
</organism>
<accession>A0A6M2DK47</accession>
<evidence type="ECO:0000256" key="2">
    <source>
        <dbReference type="SAM" id="MobiDB-lite"/>
    </source>
</evidence>
<dbReference type="InterPro" id="IPR005176">
    <property type="entry name" value="PONY_dom"/>
</dbReference>
<evidence type="ECO:0000256" key="1">
    <source>
        <dbReference type="RuleBase" id="RU410713"/>
    </source>
</evidence>
<dbReference type="Pfam" id="PF03556">
    <property type="entry name" value="Cullin_binding"/>
    <property type="match status" value="1"/>
</dbReference>
<evidence type="ECO:0000259" key="3">
    <source>
        <dbReference type="PROSITE" id="PS51229"/>
    </source>
</evidence>
<protein>
    <recommendedName>
        <fullName evidence="1">Defective in cullin neddylation protein</fullName>
    </recommendedName>
</protein>
<dbReference type="Gene3D" id="1.10.238.10">
    <property type="entry name" value="EF-hand"/>
    <property type="match status" value="1"/>
</dbReference>
<feature type="domain" description="DCUN1" evidence="3">
    <location>
        <begin position="36"/>
        <end position="224"/>
    </location>
</feature>
<dbReference type="GO" id="GO:0031624">
    <property type="term" value="F:ubiquitin conjugating enzyme binding"/>
    <property type="evidence" value="ECO:0007669"/>
    <property type="project" value="TreeGrafter"/>
</dbReference>
<dbReference type="GO" id="GO:0097602">
    <property type="term" value="F:cullin family protein binding"/>
    <property type="evidence" value="ECO:0007669"/>
    <property type="project" value="TreeGrafter"/>
</dbReference>
<name>A0A6M2DK47_XENCH</name>
<dbReference type="InterPro" id="IPR014764">
    <property type="entry name" value="DCN-prot"/>
</dbReference>
<dbReference type="GO" id="GO:0045116">
    <property type="term" value="P:protein neddylation"/>
    <property type="evidence" value="ECO:0007669"/>
    <property type="project" value="TreeGrafter"/>
</dbReference>
<reference evidence="4" key="1">
    <citation type="submission" date="2020-03" db="EMBL/GenBank/DDBJ databases">
        <title>Transcriptomic Profiling of the Digestive Tract of the Rat Flea, Xenopsylla cheopis, Following Blood Feeding and Infection with Yersinia pestis.</title>
        <authorList>
            <person name="Bland D.M."/>
            <person name="Martens C.A."/>
            <person name="Virtaneva K."/>
            <person name="Kanakabandi K."/>
            <person name="Long D."/>
            <person name="Rosenke R."/>
            <person name="Saturday G.A."/>
            <person name="Hoyt F.H."/>
            <person name="Bruno D.P."/>
            <person name="Ribeiro J.M.C."/>
            <person name="Hinnebusch J."/>
        </authorList>
    </citation>
    <scope>NUCLEOTIDE SEQUENCE</scope>
</reference>
<feature type="region of interest" description="Disordered" evidence="2">
    <location>
        <begin position="1"/>
        <end position="37"/>
    </location>
</feature>
<dbReference type="PROSITE" id="PS51229">
    <property type="entry name" value="DCUN1"/>
    <property type="match status" value="1"/>
</dbReference>
<dbReference type="GO" id="GO:0032182">
    <property type="term" value="F:ubiquitin-like protein binding"/>
    <property type="evidence" value="ECO:0007669"/>
    <property type="project" value="TreeGrafter"/>
</dbReference>
<comment type="function">
    <text evidence="1">Neddylation of cullins play an essential role in the regulation of SCF-type complexes activity.</text>
</comment>
<dbReference type="GO" id="GO:0000151">
    <property type="term" value="C:ubiquitin ligase complex"/>
    <property type="evidence" value="ECO:0007669"/>
    <property type="project" value="TreeGrafter"/>
</dbReference>
<dbReference type="AlphaFoldDB" id="A0A6M2DK47"/>
<proteinExistence type="predicted"/>
<evidence type="ECO:0000313" key="4">
    <source>
        <dbReference type="EMBL" id="NOV45227.1"/>
    </source>
</evidence>
<dbReference type="PANTHER" id="PTHR12281">
    <property type="entry name" value="RP42 RELATED"/>
    <property type="match status" value="1"/>
</dbReference>
<sequence>MPRTKRRNPEVPNDGDRSFKRTKPSLRKSKAEDSAFSSKKCLAWFQRYSTKEEPEMLGPEGMERFCDDIGVDPEDITMLVLAYKMSARDMGYFSKVEWLRGFTDLQCDSPSKMPLVIESLRAMLNNTLTFKSIYRYAYDFARDKDQRSMDTETAIEMLNLLLESRWSLQHEFKQFIENSKYRVINKDQWCNILEFSRTIHDDLSNYDIDGAWPVMLDEFVEWLKSKTMNCDTSEPL</sequence>
<dbReference type="PANTHER" id="PTHR12281:SF12">
    <property type="entry name" value="DEFECTIVE IN CULLIN NEDDYLATION PROTEIN"/>
    <property type="match status" value="1"/>
</dbReference>
<dbReference type="FunFam" id="1.10.238.200:FF:000002">
    <property type="entry name" value="DCN1-like protein"/>
    <property type="match status" value="1"/>
</dbReference>
<dbReference type="EMBL" id="GIIL01001501">
    <property type="protein sequence ID" value="NOV45227.1"/>
    <property type="molecule type" value="Transcribed_RNA"/>
</dbReference>
<dbReference type="InterPro" id="IPR042460">
    <property type="entry name" value="DCN1-like_PONY"/>
</dbReference>
<dbReference type="Gene3D" id="1.10.238.200">
    <property type="entry name" value="Cullin, PONY binding domain"/>
    <property type="match status" value="1"/>
</dbReference>